<feature type="compositionally biased region" description="Low complexity" evidence="1">
    <location>
        <begin position="856"/>
        <end position="866"/>
    </location>
</feature>
<evidence type="ECO:0000313" key="3">
    <source>
        <dbReference type="Proteomes" id="UP000541558"/>
    </source>
</evidence>
<dbReference type="EMBL" id="JAACJK010000219">
    <property type="protein sequence ID" value="KAF5317397.1"/>
    <property type="molecule type" value="Genomic_DNA"/>
</dbReference>
<name>A0A8H5EYX8_9AGAR</name>
<dbReference type="AlphaFoldDB" id="A0A8H5EYX8"/>
<dbReference type="Proteomes" id="UP000541558">
    <property type="component" value="Unassembled WGS sequence"/>
</dbReference>
<gene>
    <name evidence="2" type="ORF">D9611_003541</name>
</gene>
<dbReference type="PANTHER" id="PTHR14187:SF5">
    <property type="entry name" value="HEAT SHOCK 70 KDA PROTEIN 12A"/>
    <property type="match status" value="1"/>
</dbReference>
<keyword evidence="3" id="KW-1185">Reference proteome</keyword>
<organism evidence="2 3">
    <name type="scientific">Ephemerocybe angulata</name>
    <dbReference type="NCBI Taxonomy" id="980116"/>
    <lineage>
        <taxon>Eukaryota</taxon>
        <taxon>Fungi</taxon>
        <taxon>Dikarya</taxon>
        <taxon>Basidiomycota</taxon>
        <taxon>Agaricomycotina</taxon>
        <taxon>Agaricomycetes</taxon>
        <taxon>Agaricomycetidae</taxon>
        <taxon>Agaricales</taxon>
        <taxon>Agaricineae</taxon>
        <taxon>Psathyrellaceae</taxon>
        <taxon>Ephemerocybe</taxon>
    </lineage>
</organism>
<sequence>MENAGRKEYEGTTRRLLLAFDIGTTFSGISYSWTTFYLALFGGSLEDKTSEPLGSDILDPGKVPEIRPVTRYPSQEQVGGDSKIPTVIYYNKHGKPEAIGAETLKEGIEADAEEEEWQVARWFKLHLRPKSAVVAGEEPVPHLPCKKTVTEVFTDFMVYLHNCAKTYITETHGAPLYASLSNDIIYVLTHPNGWAGPQQTAMRQAAINGGLVPNTVEGKARVMFVTEGEASLHFCLSNGLDLAVEKDEEEEGPPKKKVKLTKAAKAKADAKKAKEGNGVLIVDAGGGTIDVTSYSQQPDGSYTEIAIPECDFQGSAYVTMRAKKWFTNLLKATRFEPDVETLTQRFDRSTKHVFRKEDEPHHIQFASIREKEPALKIRSGRLTMEGTDVASFFKPSVDCIVNAVKKQSAAARVPIRSVFLVGGFSASPWLFNQVQAAIEPLGITVSRPDSHVNKAVSNGAVSFFLDSLVSSRVSRATYGIEVNVDYDSTDREHMKRGRSVYIHPSTGVPKLSGGFSAILGKGVEVKTTQEFIRRGYLLRRQTRESLKTYSSEILAYTGDLPNPHFVDEDPDKFAVVCKVEADISAITPSVKENAAGETYYEIGFSVVLLFGLTELKAQMAYEENARTPYDGASRKLLLAFDIGTTFSGISYSILDPGKIPQILPVTRYPSQGTAGSDSKIPTVIYYHKNGKLAAIGAETLKEGIEVEVEEEGWQIARWFKLHLRPKSSIVAGEEPVPPLPCGKTVVEVFTDFVFYMHNCAEKFITETHGAVVWASLSKDITYVLTHPNGWAGPQQTAMREAAIKAGLVPNTPEGRARVVFVTEGEASLHFCLSNGMSLAAAKEEEDEPPRKKAKLSKAAAAEAKGATQTKEGDGVLIVDAGGGTVDVTSYCRQTDGSYVEIAIPQCYFQGSAYVTMRAKAWFTNFFKGSRFKDDVEALTHTFDTKTKPRFQKVDEKYHIPFASVRERDPALNVTAGRLRMEGSDIASFFKPSIDCIVNAVKEQSAAAHVPIRSVFMVGGFSASEWLFQQVKAQVEPLGIAVSIPDQHVNKAVASGAVSFFLDSMVSSRVSRAMYGLSIYQVYDSTNPDHVKRGHKVEVHSVTGRPCLFGFFSVILPKGVQVTTTAEFVKYFHRQEFNRADLDKYSSEILMYSGDSQGSPWIKDEPDMYPVVCTVEADLSKITATEKKNPKGETFYRIEYSIVLLFGLTELKAQVAYMEDGVEKRGPASIIFADGGFA</sequence>
<dbReference type="PANTHER" id="PTHR14187">
    <property type="entry name" value="ALPHA KINASE/ELONGATION FACTOR 2 KINASE"/>
    <property type="match status" value="1"/>
</dbReference>
<dbReference type="OrthoDB" id="2963168at2759"/>
<protein>
    <submittedName>
        <fullName evidence="2">Uncharacterized protein</fullName>
    </submittedName>
</protein>
<dbReference type="Gene3D" id="3.30.420.40">
    <property type="match status" value="5"/>
</dbReference>
<dbReference type="InterPro" id="IPR043129">
    <property type="entry name" value="ATPase_NBD"/>
</dbReference>
<evidence type="ECO:0000313" key="2">
    <source>
        <dbReference type="EMBL" id="KAF5317397.1"/>
    </source>
</evidence>
<dbReference type="CDD" id="cd10170">
    <property type="entry name" value="ASKHA_NBD_HSP70"/>
    <property type="match status" value="2"/>
</dbReference>
<dbReference type="SUPFAM" id="SSF53067">
    <property type="entry name" value="Actin-like ATPase domain"/>
    <property type="match status" value="4"/>
</dbReference>
<dbReference type="Gene3D" id="3.90.640.10">
    <property type="entry name" value="Actin, Chain A, domain 4"/>
    <property type="match status" value="2"/>
</dbReference>
<reference evidence="2 3" key="1">
    <citation type="journal article" date="2020" name="ISME J.">
        <title>Uncovering the hidden diversity of litter-decomposition mechanisms in mushroom-forming fungi.</title>
        <authorList>
            <person name="Floudas D."/>
            <person name="Bentzer J."/>
            <person name="Ahren D."/>
            <person name="Johansson T."/>
            <person name="Persson P."/>
            <person name="Tunlid A."/>
        </authorList>
    </citation>
    <scope>NUCLEOTIDE SEQUENCE [LARGE SCALE GENOMIC DNA]</scope>
    <source>
        <strain evidence="2 3">CBS 175.51</strain>
    </source>
</reference>
<proteinExistence type="predicted"/>
<feature type="region of interest" description="Disordered" evidence="1">
    <location>
        <begin position="841"/>
        <end position="866"/>
    </location>
</feature>
<evidence type="ECO:0000256" key="1">
    <source>
        <dbReference type="SAM" id="MobiDB-lite"/>
    </source>
</evidence>
<accession>A0A8H5EYX8</accession>
<comment type="caution">
    <text evidence="2">The sequence shown here is derived from an EMBL/GenBank/DDBJ whole genome shotgun (WGS) entry which is preliminary data.</text>
</comment>